<proteinExistence type="inferred from homology"/>
<evidence type="ECO:0000256" key="5">
    <source>
        <dbReference type="ARBA" id="ARBA00023125"/>
    </source>
</evidence>
<dbReference type="SUPFAM" id="SSF75553">
    <property type="entry name" value="Smc hinge domain"/>
    <property type="match status" value="1"/>
</dbReference>
<dbReference type="EMBL" id="OJIN01000165">
    <property type="protein sequence ID" value="SPD74579.1"/>
    <property type="molecule type" value="Genomic_DNA"/>
</dbReference>
<evidence type="ECO:0000313" key="8">
    <source>
        <dbReference type="EMBL" id="SPD74579.1"/>
    </source>
</evidence>
<dbReference type="SUPFAM" id="SSF52540">
    <property type="entry name" value="P-loop containing nucleoside triphosphate hydrolases"/>
    <property type="match status" value="1"/>
</dbReference>
<organism evidence="8">
    <name type="scientific">uncultured Desulfobacterium sp</name>
    <dbReference type="NCBI Taxonomy" id="201089"/>
    <lineage>
        <taxon>Bacteria</taxon>
        <taxon>Pseudomonadati</taxon>
        <taxon>Thermodesulfobacteriota</taxon>
        <taxon>Desulfobacteria</taxon>
        <taxon>Desulfobacterales</taxon>
        <taxon>Desulfobacteriaceae</taxon>
        <taxon>Desulfobacterium</taxon>
        <taxon>environmental samples</taxon>
    </lineage>
</organism>
<dbReference type="GO" id="GO:0030261">
    <property type="term" value="P:chromosome condensation"/>
    <property type="evidence" value="ECO:0007669"/>
    <property type="project" value="InterPro"/>
</dbReference>
<feature type="coiled-coil region" evidence="6">
    <location>
        <begin position="798"/>
        <end position="839"/>
    </location>
</feature>
<evidence type="ECO:0000256" key="3">
    <source>
        <dbReference type="ARBA" id="ARBA00022840"/>
    </source>
</evidence>
<feature type="binding site" evidence="6">
    <location>
        <begin position="36"/>
        <end position="43"/>
    </location>
    <ligand>
        <name>ATP</name>
        <dbReference type="ChEBI" id="CHEBI:30616"/>
    </ligand>
</feature>
<name>A0A445MYS6_9BACT</name>
<feature type="coiled-coil region" evidence="6">
    <location>
        <begin position="269"/>
        <end position="394"/>
    </location>
</feature>
<keyword evidence="4 6" id="KW-0175">Coiled coil</keyword>
<protein>
    <recommendedName>
        <fullName evidence="6">Chromosome partition protein Smc</fullName>
    </recommendedName>
</protein>
<feature type="domain" description="SMC hinge" evidence="7">
    <location>
        <begin position="532"/>
        <end position="644"/>
    </location>
</feature>
<evidence type="ECO:0000256" key="1">
    <source>
        <dbReference type="ARBA" id="ARBA00022490"/>
    </source>
</evidence>
<dbReference type="GO" id="GO:0007062">
    <property type="term" value="P:sister chromatid cohesion"/>
    <property type="evidence" value="ECO:0007669"/>
    <property type="project" value="InterPro"/>
</dbReference>
<dbReference type="SMART" id="SM00968">
    <property type="entry name" value="SMC_hinge"/>
    <property type="match status" value="1"/>
</dbReference>
<dbReference type="GO" id="GO:0005524">
    <property type="term" value="F:ATP binding"/>
    <property type="evidence" value="ECO:0007669"/>
    <property type="project" value="UniProtKB-UniRule"/>
</dbReference>
<gene>
    <name evidence="6 8" type="primary">smc</name>
    <name evidence="8" type="ORF">PITCH_A250008</name>
</gene>
<feature type="coiled-coil region" evidence="6">
    <location>
        <begin position="1009"/>
        <end position="1043"/>
    </location>
</feature>
<feature type="coiled-coil region" evidence="6">
    <location>
        <begin position="174"/>
        <end position="222"/>
    </location>
</feature>
<feature type="coiled-coil region" evidence="6">
    <location>
        <begin position="882"/>
        <end position="951"/>
    </location>
</feature>
<evidence type="ECO:0000256" key="6">
    <source>
        <dbReference type="HAMAP-Rule" id="MF_01894"/>
    </source>
</evidence>
<dbReference type="InterPro" id="IPR011890">
    <property type="entry name" value="SMC_prok"/>
</dbReference>
<evidence type="ECO:0000256" key="4">
    <source>
        <dbReference type="ARBA" id="ARBA00023054"/>
    </source>
</evidence>
<feature type="coiled-coil region" evidence="6">
    <location>
        <begin position="693"/>
        <end position="734"/>
    </location>
</feature>
<comment type="function">
    <text evidence="6">Required for chromosome condensation and partitioning.</text>
</comment>
<dbReference type="InterPro" id="IPR036277">
    <property type="entry name" value="SMC_hinge_sf"/>
</dbReference>
<dbReference type="PIRSF" id="PIRSF005719">
    <property type="entry name" value="SMC"/>
    <property type="match status" value="1"/>
</dbReference>
<dbReference type="GO" id="GO:0005694">
    <property type="term" value="C:chromosome"/>
    <property type="evidence" value="ECO:0007669"/>
    <property type="project" value="InterPro"/>
</dbReference>
<dbReference type="HAMAP" id="MF_01894">
    <property type="entry name" value="Smc_prok"/>
    <property type="match status" value="1"/>
</dbReference>
<evidence type="ECO:0000259" key="7">
    <source>
        <dbReference type="SMART" id="SM00968"/>
    </source>
</evidence>
<dbReference type="Pfam" id="PF06470">
    <property type="entry name" value="SMC_hinge"/>
    <property type="match status" value="1"/>
</dbReference>
<dbReference type="InterPro" id="IPR024704">
    <property type="entry name" value="SMC"/>
</dbReference>
<dbReference type="Pfam" id="PF02463">
    <property type="entry name" value="SMC_N"/>
    <property type="match status" value="1"/>
</dbReference>
<dbReference type="AlphaFoldDB" id="A0A445MYS6"/>
<comment type="subcellular location">
    <subcellularLocation>
        <location evidence="6">Cytoplasm</location>
    </subcellularLocation>
</comment>
<dbReference type="GO" id="GO:0007059">
    <property type="term" value="P:chromosome segregation"/>
    <property type="evidence" value="ECO:0007669"/>
    <property type="project" value="UniProtKB-UniRule"/>
</dbReference>
<dbReference type="InterPro" id="IPR003395">
    <property type="entry name" value="RecF/RecN/SMC_N"/>
</dbReference>
<dbReference type="GO" id="GO:0006260">
    <property type="term" value="P:DNA replication"/>
    <property type="evidence" value="ECO:0007669"/>
    <property type="project" value="UniProtKB-UniRule"/>
</dbReference>
<keyword evidence="2 6" id="KW-0547">Nucleotide-binding</keyword>
<dbReference type="InterPro" id="IPR027417">
    <property type="entry name" value="P-loop_NTPase"/>
</dbReference>
<accession>A0A445MYS6</accession>
<dbReference type="NCBIfam" id="TIGR02168">
    <property type="entry name" value="SMC_prok_B"/>
    <property type="match status" value="1"/>
</dbReference>
<keyword evidence="3 6" id="KW-0067">ATP-binding</keyword>
<sequence>MEDAVKIKRLSVQGFKSFMDRLDLSFAEGISGIVGPNGCGKSNVVDAIRWCLGEQSPKQLRGRKMEDVIFGGAKDCKPLGMAEVTITFENGDGSFPPAFENHSELSVTRRLYRSGESEYRINNMPCRLKDVQEIFMDTGLGNRAYSIIGQGKIGSIVEQRPEETRVMLEEAAGITKYRKKVEESEKKIEATEANLQRVEDILSEVRSQMRSLQRQATKARQYKTICEEIRRLELILYSNSFNLLKDESQDKLKSSEHLVEQEVDRTTGLAGLQAQIETMHLTLEEQDNNISGLRNNYLHLRERVQKKEAGLESLDMETKMQEELETRLRAEEDEIRIRLAGLKQEKADLENGLEAMKQKALDLDGEIALKDKRLKNRKESLDFVRSDYEKARERLTEGTNKEVGLKHKSEYLNKMLDQITDGRSRLEKDMSDIKARMENLLLVSERKNQVRETANEKKKEIEAAIEDLNMAYQELEMIKGRVENELRSAESEYNMVRSRLSSLQSLSENFEGYKTAVRTIMKSNDCLPMQQGHVLGLVADILKVAPEHEQAVEAALADRVQYIIVESQEDGRLAIEYLKERARGRGSFVPLKDITENHRPAMDEKTWPVLSDLVSVPEAYRPLINALLGDTLLTPDLSEALSAWSGCKENSGHNGRRLCFVTPEGDMVDDRGVISGGRLSKTSAGLLARKREMAELETIVVQRQRQVDDLRLKLENIIGDAQEKKAEIADLTHEKTTRQDEINELDKHLFRLGQEMDQLDRLSKKLSEDLERNSTDEGKNREELSRIESELLDHKTACQEEEEYFRKKEIELKETQAEFEELRDELLRLKGDYRLIEEEQRGIIRQMERLDQYAHDGMTRLKKIEEDIALGRGRCELCEKNQQEIRLQLRELYDRLKGAEEDLNRADAERQTFQAMIKDKEKAAEQVRKELDDLKEEINRARMEHSEIQYKMNNLTEVVREKFNLDLNEIYEQYLMEDFSHSDMDEQIERQKEMRQRLGEVNLLAIKEHEALQERHEFIQTQREDLLKSIEALKTAIKKINQTSLEKFQKALADVDEKLKEVFPVLFGGGTASLKLTDETRPLESGVLVEVQPPGKKLSHMGLLSGGEKALVAMALLFAIYMIKPSPFCLLDEVDAPLDEANIDRFNNLLGEIKRASQVIMVTHSRRTMEIVDRLFGITMEKAGMSKVVSVDIKGVRDQNFATDSLRHGQTFSSIDMVEQDKQLLREVIH</sequence>
<reference evidence="8" key="1">
    <citation type="submission" date="2018-01" db="EMBL/GenBank/DDBJ databases">
        <authorList>
            <person name="Regsiter A."/>
            <person name="William W."/>
        </authorList>
    </citation>
    <scope>NUCLEOTIDE SEQUENCE</scope>
    <source>
        <strain evidence="8">TRIP AH-1</strain>
    </source>
</reference>
<comment type="similarity">
    <text evidence="6">Belongs to the SMC family.</text>
</comment>
<dbReference type="PANTHER" id="PTHR43977">
    <property type="entry name" value="STRUCTURAL MAINTENANCE OF CHROMOSOMES PROTEIN 3"/>
    <property type="match status" value="1"/>
</dbReference>
<comment type="subunit">
    <text evidence="6">Homodimer.</text>
</comment>
<keyword evidence="5 6" id="KW-0238">DNA-binding</keyword>
<dbReference type="InterPro" id="IPR010935">
    <property type="entry name" value="SMC_hinge"/>
</dbReference>
<dbReference type="GO" id="GO:0005737">
    <property type="term" value="C:cytoplasm"/>
    <property type="evidence" value="ECO:0007669"/>
    <property type="project" value="UniProtKB-SubCell"/>
</dbReference>
<dbReference type="Gene3D" id="3.40.50.300">
    <property type="entry name" value="P-loop containing nucleotide triphosphate hydrolases"/>
    <property type="match status" value="2"/>
</dbReference>
<feature type="coiled-coil region" evidence="6">
    <location>
        <begin position="423"/>
        <end position="499"/>
    </location>
</feature>
<dbReference type="GO" id="GO:0003677">
    <property type="term" value="F:DNA binding"/>
    <property type="evidence" value="ECO:0007669"/>
    <property type="project" value="UniProtKB-UniRule"/>
</dbReference>
<comment type="domain">
    <text evidence="6">Contains large globular domains required for ATP hydrolysis at each terminus and a third globular domain forming a flexible hinge near the middle of the molecule. These domains are separated by coiled-coil structures.</text>
</comment>
<dbReference type="Gene3D" id="3.30.70.1620">
    <property type="match status" value="1"/>
</dbReference>
<keyword evidence="1 6" id="KW-0963">Cytoplasm</keyword>
<dbReference type="Gene3D" id="1.20.1060.20">
    <property type="match status" value="1"/>
</dbReference>
<dbReference type="GO" id="GO:0016887">
    <property type="term" value="F:ATP hydrolysis activity"/>
    <property type="evidence" value="ECO:0007669"/>
    <property type="project" value="InterPro"/>
</dbReference>
<evidence type="ECO:0000256" key="2">
    <source>
        <dbReference type="ARBA" id="ARBA00022741"/>
    </source>
</evidence>